<keyword evidence="2" id="KW-1185">Reference proteome</keyword>
<proteinExistence type="predicted"/>
<evidence type="ECO:0000313" key="1">
    <source>
        <dbReference type="EMBL" id="TFK75813.1"/>
    </source>
</evidence>
<accession>A0ACD3BCP9</accession>
<protein>
    <submittedName>
        <fullName evidence="1">UPF0183-domain-containing protein</fullName>
    </submittedName>
</protein>
<dbReference type="EMBL" id="ML208261">
    <property type="protein sequence ID" value="TFK75813.1"/>
    <property type="molecule type" value="Genomic_DNA"/>
</dbReference>
<gene>
    <name evidence="1" type="ORF">BDN72DRAFT_831250</name>
</gene>
<organism evidence="1 2">
    <name type="scientific">Pluteus cervinus</name>
    <dbReference type="NCBI Taxonomy" id="181527"/>
    <lineage>
        <taxon>Eukaryota</taxon>
        <taxon>Fungi</taxon>
        <taxon>Dikarya</taxon>
        <taxon>Basidiomycota</taxon>
        <taxon>Agaricomycotina</taxon>
        <taxon>Agaricomycetes</taxon>
        <taxon>Agaricomycetidae</taxon>
        <taxon>Agaricales</taxon>
        <taxon>Pluteineae</taxon>
        <taxon>Pluteaceae</taxon>
        <taxon>Pluteus</taxon>
    </lineage>
</organism>
<sequence length="375" mass="42783">MFATLDIDIRPGSGLGMFEIGSSLWTVLDTLRRFQHAFPHVEVKYDPDVSATTPIVLHIRPHLDLLFSGIHQRLHTICVRKLRDPHPPLTLKYKDTILSSPEVFLRRVDVRRTFGPTYPGDDLRYPGLWFSFEEDGMGDGMKGGADDKMQEVKRVLVSQKDNDGKNRDALDEVAECPAMQNDLSLAVVKVHDGVTLHFYSSSEAIHVQLGRTTAQDLNLDLGPPLRVHYKEDERMAIHSQSAPFSEEESDYFYNYFQHGIDFLISGRTHTVKKIILHTNVPGTPLFQRYKRCNWEIEGLPEDDEDDTPPRKRFYDRFETISHFLSPHEPPPSMSLDRTDDEENVTLPSSATRLYGYDGIILEVTESSQVVAVVLF</sequence>
<reference evidence="1 2" key="1">
    <citation type="journal article" date="2019" name="Nat. Ecol. Evol.">
        <title>Megaphylogeny resolves global patterns of mushroom evolution.</title>
        <authorList>
            <person name="Varga T."/>
            <person name="Krizsan K."/>
            <person name="Foldi C."/>
            <person name="Dima B."/>
            <person name="Sanchez-Garcia M."/>
            <person name="Sanchez-Ramirez S."/>
            <person name="Szollosi G.J."/>
            <person name="Szarkandi J.G."/>
            <person name="Papp V."/>
            <person name="Albert L."/>
            <person name="Andreopoulos W."/>
            <person name="Angelini C."/>
            <person name="Antonin V."/>
            <person name="Barry K.W."/>
            <person name="Bougher N.L."/>
            <person name="Buchanan P."/>
            <person name="Buyck B."/>
            <person name="Bense V."/>
            <person name="Catcheside P."/>
            <person name="Chovatia M."/>
            <person name="Cooper J."/>
            <person name="Damon W."/>
            <person name="Desjardin D."/>
            <person name="Finy P."/>
            <person name="Geml J."/>
            <person name="Haridas S."/>
            <person name="Hughes K."/>
            <person name="Justo A."/>
            <person name="Karasinski D."/>
            <person name="Kautmanova I."/>
            <person name="Kiss B."/>
            <person name="Kocsube S."/>
            <person name="Kotiranta H."/>
            <person name="LaButti K.M."/>
            <person name="Lechner B.E."/>
            <person name="Liimatainen K."/>
            <person name="Lipzen A."/>
            <person name="Lukacs Z."/>
            <person name="Mihaltcheva S."/>
            <person name="Morgado L.N."/>
            <person name="Niskanen T."/>
            <person name="Noordeloos M.E."/>
            <person name="Ohm R.A."/>
            <person name="Ortiz-Santana B."/>
            <person name="Ovrebo C."/>
            <person name="Racz N."/>
            <person name="Riley R."/>
            <person name="Savchenko A."/>
            <person name="Shiryaev A."/>
            <person name="Soop K."/>
            <person name="Spirin V."/>
            <person name="Szebenyi C."/>
            <person name="Tomsovsky M."/>
            <person name="Tulloss R.E."/>
            <person name="Uehling J."/>
            <person name="Grigoriev I.V."/>
            <person name="Vagvolgyi C."/>
            <person name="Papp T."/>
            <person name="Martin F.M."/>
            <person name="Miettinen O."/>
            <person name="Hibbett D.S."/>
            <person name="Nagy L.G."/>
        </authorList>
    </citation>
    <scope>NUCLEOTIDE SEQUENCE [LARGE SCALE GENOMIC DNA]</scope>
    <source>
        <strain evidence="1 2">NL-1719</strain>
    </source>
</reference>
<dbReference type="Proteomes" id="UP000308600">
    <property type="component" value="Unassembled WGS sequence"/>
</dbReference>
<name>A0ACD3BCP9_9AGAR</name>
<evidence type="ECO:0000313" key="2">
    <source>
        <dbReference type="Proteomes" id="UP000308600"/>
    </source>
</evidence>